<comment type="caution">
    <text evidence="1">The sequence shown here is derived from an EMBL/GenBank/DDBJ whole genome shotgun (WGS) entry which is preliminary data.</text>
</comment>
<dbReference type="AlphaFoldDB" id="A0A402CBB6"/>
<reference evidence="1 2" key="1">
    <citation type="submission" date="2018-11" db="EMBL/GenBank/DDBJ databases">
        <title>Microbial catabolism of amino acid.</title>
        <authorList>
            <person name="Hibi M."/>
            <person name="Ogawa J."/>
        </authorList>
    </citation>
    <scope>NUCLEOTIDE SEQUENCE [LARGE SCALE GENOMIC DNA]</scope>
    <source>
        <strain evidence="1 2">C31-06</strain>
    </source>
</reference>
<sequence length="46" mass="5255">MSPCTFERVAANRPGEYDWVARNNDHVSALLSDWKEPEVPPRSRAV</sequence>
<name>A0A402CBB6_RHOWR</name>
<dbReference type="EMBL" id="BHYM01000038">
    <property type="protein sequence ID" value="GCE40894.1"/>
    <property type="molecule type" value="Genomic_DNA"/>
</dbReference>
<gene>
    <name evidence="1" type="ORF">Rhow_004537</name>
</gene>
<organism evidence="1 2">
    <name type="scientific">Rhodococcus wratislaviensis</name>
    <name type="common">Tsukamurella wratislaviensis</name>
    <dbReference type="NCBI Taxonomy" id="44752"/>
    <lineage>
        <taxon>Bacteria</taxon>
        <taxon>Bacillati</taxon>
        <taxon>Actinomycetota</taxon>
        <taxon>Actinomycetes</taxon>
        <taxon>Mycobacteriales</taxon>
        <taxon>Nocardiaceae</taxon>
        <taxon>Rhodococcus</taxon>
    </lineage>
</organism>
<accession>A0A402CBB6</accession>
<dbReference type="Proteomes" id="UP000287519">
    <property type="component" value="Unassembled WGS sequence"/>
</dbReference>
<evidence type="ECO:0000313" key="1">
    <source>
        <dbReference type="EMBL" id="GCE40894.1"/>
    </source>
</evidence>
<proteinExistence type="predicted"/>
<keyword evidence="2" id="KW-1185">Reference proteome</keyword>
<protein>
    <submittedName>
        <fullName evidence="1">Uncharacterized protein</fullName>
    </submittedName>
</protein>
<evidence type="ECO:0000313" key="2">
    <source>
        <dbReference type="Proteomes" id="UP000287519"/>
    </source>
</evidence>